<evidence type="ECO:0000256" key="5">
    <source>
        <dbReference type="ARBA" id="ARBA00022806"/>
    </source>
</evidence>
<dbReference type="AlphaFoldDB" id="A0A1I0MTC8"/>
<dbReference type="PANTHER" id="PTHR11070:SF2">
    <property type="entry name" value="ATP-DEPENDENT DNA HELICASE SRS2"/>
    <property type="match status" value="1"/>
</dbReference>
<dbReference type="SUPFAM" id="SSF52540">
    <property type="entry name" value="P-loop containing nucleoside triphosphate hydrolases"/>
    <property type="match status" value="1"/>
</dbReference>
<dbReference type="EMBL" id="FOJB01000001">
    <property type="protein sequence ID" value="SEV91961.1"/>
    <property type="molecule type" value="Genomic_DNA"/>
</dbReference>
<protein>
    <recommendedName>
        <fullName evidence="12">DNA 3'-5' helicase</fullName>
        <ecNumber evidence="12">5.6.2.4</ecNumber>
    </recommendedName>
    <alternativeName>
        <fullName evidence="13">DNA 3'-5' helicase II</fullName>
    </alternativeName>
</protein>
<dbReference type="InterPro" id="IPR027417">
    <property type="entry name" value="P-loop_NTPase"/>
</dbReference>
<dbReference type="Pfam" id="PF13361">
    <property type="entry name" value="UvrD_C"/>
    <property type="match status" value="1"/>
</dbReference>
<keyword evidence="6" id="KW-0269">Exonuclease</keyword>
<evidence type="ECO:0000256" key="15">
    <source>
        <dbReference type="PROSITE-ProRule" id="PRU00560"/>
    </source>
</evidence>
<evidence type="ECO:0000256" key="10">
    <source>
        <dbReference type="ARBA" id="ARBA00023235"/>
    </source>
</evidence>
<evidence type="ECO:0000256" key="12">
    <source>
        <dbReference type="ARBA" id="ARBA00034808"/>
    </source>
</evidence>
<keyword evidence="7 15" id="KW-0067">ATP-binding</keyword>
<keyword evidence="4 15" id="KW-0378">Hydrolase</keyword>
<dbReference type="InterPro" id="IPR014017">
    <property type="entry name" value="DNA_helicase_UvrD-like_C"/>
</dbReference>
<keyword evidence="10" id="KW-0413">Isomerase</keyword>
<dbReference type="STRING" id="1173584.SAMN05444851_0318"/>
<dbReference type="Gene3D" id="1.10.486.10">
    <property type="entry name" value="PCRA, domain 4"/>
    <property type="match status" value="1"/>
</dbReference>
<dbReference type="Pfam" id="PF00580">
    <property type="entry name" value="UvrD-helicase"/>
    <property type="match status" value="1"/>
</dbReference>
<evidence type="ECO:0000313" key="20">
    <source>
        <dbReference type="Proteomes" id="UP000199650"/>
    </source>
</evidence>
<accession>A0A1I0MTC8</accession>
<dbReference type="GO" id="GO:0005524">
    <property type="term" value="F:ATP binding"/>
    <property type="evidence" value="ECO:0007669"/>
    <property type="project" value="UniProtKB-UniRule"/>
</dbReference>
<evidence type="ECO:0000256" key="11">
    <source>
        <dbReference type="ARBA" id="ARBA00034617"/>
    </source>
</evidence>
<evidence type="ECO:0000256" key="7">
    <source>
        <dbReference type="ARBA" id="ARBA00022840"/>
    </source>
</evidence>
<dbReference type="Gene3D" id="3.40.50.300">
    <property type="entry name" value="P-loop containing nucleotide triphosphate hydrolases"/>
    <property type="match status" value="4"/>
</dbReference>
<gene>
    <name evidence="19" type="ORF">SAMN05444851_0318</name>
</gene>
<dbReference type="InterPro" id="IPR011335">
    <property type="entry name" value="Restrct_endonuc-II-like"/>
</dbReference>
<dbReference type="RefSeq" id="WP_091427687.1">
    <property type="nucleotide sequence ID" value="NZ_FOJB01000001.1"/>
</dbReference>
<dbReference type="InterPro" id="IPR014016">
    <property type="entry name" value="UvrD-like_ATP-bd"/>
</dbReference>
<keyword evidence="8" id="KW-0238">DNA-binding</keyword>
<comment type="catalytic activity">
    <reaction evidence="11">
        <text>Couples ATP hydrolysis with the unwinding of duplex DNA by translocating in the 3'-5' direction.</text>
        <dbReference type="EC" id="5.6.2.4"/>
    </reaction>
</comment>
<evidence type="ECO:0000256" key="14">
    <source>
        <dbReference type="ARBA" id="ARBA00048988"/>
    </source>
</evidence>
<dbReference type="Pfam" id="PF12705">
    <property type="entry name" value="PDDEXK_1"/>
    <property type="match status" value="1"/>
</dbReference>
<dbReference type="GO" id="GO:0043138">
    <property type="term" value="F:3'-5' DNA helicase activity"/>
    <property type="evidence" value="ECO:0007669"/>
    <property type="project" value="UniProtKB-EC"/>
</dbReference>
<keyword evidence="5 15" id="KW-0347">Helicase</keyword>
<comment type="catalytic activity">
    <reaction evidence="14">
        <text>ATP + H2O = ADP + phosphate + H(+)</text>
        <dbReference type="Rhea" id="RHEA:13065"/>
        <dbReference type="ChEBI" id="CHEBI:15377"/>
        <dbReference type="ChEBI" id="CHEBI:15378"/>
        <dbReference type="ChEBI" id="CHEBI:30616"/>
        <dbReference type="ChEBI" id="CHEBI:43474"/>
        <dbReference type="ChEBI" id="CHEBI:456216"/>
        <dbReference type="EC" id="5.6.2.4"/>
    </reaction>
</comment>
<evidence type="ECO:0000259" key="17">
    <source>
        <dbReference type="PROSITE" id="PS51198"/>
    </source>
</evidence>
<evidence type="ECO:0000256" key="9">
    <source>
        <dbReference type="ARBA" id="ARBA00023204"/>
    </source>
</evidence>
<dbReference type="Gene3D" id="3.90.320.10">
    <property type="match status" value="1"/>
</dbReference>
<organism evidence="19 20">
    <name type="scientific">Aliiroseovarius sediminilitoris</name>
    <dbReference type="NCBI Taxonomy" id="1173584"/>
    <lineage>
        <taxon>Bacteria</taxon>
        <taxon>Pseudomonadati</taxon>
        <taxon>Pseudomonadota</taxon>
        <taxon>Alphaproteobacteria</taxon>
        <taxon>Rhodobacterales</taxon>
        <taxon>Paracoccaceae</taxon>
        <taxon>Aliiroseovarius</taxon>
    </lineage>
</organism>
<evidence type="ECO:0000256" key="2">
    <source>
        <dbReference type="ARBA" id="ARBA00022741"/>
    </source>
</evidence>
<evidence type="ECO:0000259" key="18">
    <source>
        <dbReference type="PROSITE" id="PS51217"/>
    </source>
</evidence>
<evidence type="ECO:0000256" key="6">
    <source>
        <dbReference type="ARBA" id="ARBA00022839"/>
    </source>
</evidence>
<keyword evidence="20" id="KW-1185">Reference proteome</keyword>
<dbReference type="InterPro" id="IPR000212">
    <property type="entry name" value="DNA_helicase_UvrD/REP"/>
</dbReference>
<keyword evidence="9" id="KW-0234">DNA repair</keyword>
<dbReference type="GO" id="GO:0000725">
    <property type="term" value="P:recombinational repair"/>
    <property type="evidence" value="ECO:0007669"/>
    <property type="project" value="TreeGrafter"/>
</dbReference>
<dbReference type="PROSITE" id="PS51217">
    <property type="entry name" value="UVRD_HELICASE_CTER"/>
    <property type="match status" value="1"/>
</dbReference>
<evidence type="ECO:0000256" key="16">
    <source>
        <dbReference type="SAM" id="MobiDB-lite"/>
    </source>
</evidence>
<dbReference type="Proteomes" id="UP000199650">
    <property type="component" value="Unassembled WGS sequence"/>
</dbReference>
<evidence type="ECO:0000256" key="1">
    <source>
        <dbReference type="ARBA" id="ARBA00022722"/>
    </source>
</evidence>
<dbReference type="PANTHER" id="PTHR11070">
    <property type="entry name" value="UVRD / RECB / PCRA DNA HELICASE FAMILY MEMBER"/>
    <property type="match status" value="1"/>
</dbReference>
<dbReference type="InterPro" id="IPR014151">
    <property type="entry name" value="DNA_helicase_AddA"/>
</dbReference>
<dbReference type="GO" id="GO:0005829">
    <property type="term" value="C:cytosol"/>
    <property type="evidence" value="ECO:0007669"/>
    <property type="project" value="TreeGrafter"/>
</dbReference>
<proteinExistence type="predicted"/>
<keyword evidence="1" id="KW-0540">Nuclease</keyword>
<sequence length="1123" mass="123991">MTFDDATLSQIRAADPRNSTWLSANAGSGKTRVLTDRVARLLLDGVSPQNILCLTYTKAAASEMQNRLFKRLGEWAMKDDDALATALHDLGLEGTRDLSLARQLFARAIETPGGLKIQTIHAYAASLLRRFPMEAGVSPQFTEMDDRTAKELRAELLDRMSEGPLAPHVVALSQHFTGEDMAQLTAEITGNRTLFIDQPTEAEIAGWFGISPALDEHSILNALFKPGDLHMLVTLRDILATGSATEQKGADYLAAVDLSAPSFDVLNQCARFMINQKPPYSAKIGSFPTKAMRAGDCATIMPQLDDFMQRVEDAYLARLALSNVRRTTALHGFAHHFVRLYEDAKLERGWLDFDDLILKAGAILTDPAIASWVLFRLDGGIDHILVDEAQDTSPAQWRIIDNLAREFTSGFGARDDVDRTIFVVGDPKQSIYSFQGAEPAAFDRMRATFADRLSQIGRNMVQMPLEYSFRSSRAILEFVDFALTARGGLGGDFLHRAFFRDLPGRVDLWPAIEPVNHDEDRDWHDPVDAPSPQDHRVQLAEHIADDIDRMIKTETIPAEKGEHRPVHAGDILVLVRSRKELFHEIIRACKTRAIPIAGADQLKIGAELAVKDLTALLSFLATPEDDLSLAAILRSPLFGWSEDDLFRLAHPRSKGKFLWRALSDKAGQYPDTMRVLRDLRNSADFLRPYELLERALTRHGGRQKFLARLGQEAEDGIDALLAQAIGYERSGTPSLTGFLTWLQTDDVTIKRQMDSVGRQVRVMTIHGSKGLEAPIVILPDLAQQKASSMPPVAKLPDGQAFFSPKQEDRTETIEAVARDIKDAETEERTRLLYVAMTRAEHWLILAAAGALGKSESDVWYRICEGAMNKAAAVDCDFPTGPGKRLAVGNWPAPQLHEHAESGNDQPDLPKWLTSRVEAPALADKPISPSDLGGAKALPGEDHFGTSGDAKKRGRQIHLLLEHLPQIPQAKWKETARFLLGAGEDRASDAEQSALLEEATRVLTTPALTPIFASTDLAEVPVTASLSQFSGRVLHGVIDRLIISDEEVVAVDFKTNRIVPATPEDTPGGLLVQLGAYRAVLSQIYPDRHVRTAILWTQSCELMRFDNALVDAAFSHLDATRLPT</sequence>
<evidence type="ECO:0000256" key="8">
    <source>
        <dbReference type="ARBA" id="ARBA00023125"/>
    </source>
</evidence>
<evidence type="ECO:0000256" key="3">
    <source>
        <dbReference type="ARBA" id="ARBA00022763"/>
    </source>
</evidence>
<reference evidence="19 20" key="1">
    <citation type="submission" date="2016-10" db="EMBL/GenBank/DDBJ databases">
        <authorList>
            <person name="de Groot N.N."/>
        </authorList>
    </citation>
    <scope>NUCLEOTIDE SEQUENCE [LARGE SCALE GENOMIC DNA]</scope>
    <source>
        <strain evidence="19 20">DSM 29439</strain>
    </source>
</reference>
<feature type="region of interest" description="Disordered" evidence="16">
    <location>
        <begin position="922"/>
        <end position="949"/>
    </location>
</feature>
<dbReference type="InterPro" id="IPR038726">
    <property type="entry name" value="PDDEXK_AddAB-type"/>
</dbReference>
<dbReference type="SUPFAM" id="SSF52980">
    <property type="entry name" value="Restriction endonuclease-like"/>
    <property type="match status" value="1"/>
</dbReference>
<evidence type="ECO:0000256" key="4">
    <source>
        <dbReference type="ARBA" id="ARBA00022801"/>
    </source>
</evidence>
<dbReference type="PROSITE" id="PS51198">
    <property type="entry name" value="UVRD_HELICASE_ATP_BIND"/>
    <property type="match status" value="1"/>
</dbReference>
<feature type="binding site" evidence="15">
    <location>
        <begin position="24"/>
        <end position="31"/>
    </location>
    <ligand>
        <name>ATP</name>
        <dbReference type="ChEBI" id="CHEBI:30616"/>
    </ligand>
</feature>
<keyword evidence="3" id="KW-0227">DNA damage</keyword>
<feature type="domain" description="UvrD-like helicase ATP-binding" evidence="17">
    <location>
        <begin position="3"/>
        <end position="472"/>
    </location>
</feature>
<dbReference type="NCBIfam" id="TIGR02784">
    <property type="entry name" value="addA_alphas"/>
    <property type="match status" value="1"/>
</dbReference>
<name>A0A1I0MTC8_9RHOB</name>
<dbReference type="EC" id="5.6.2.4" evidence="12"/>
<dbReference type="GO" id="GO:0033202">
    <property type="term" value="C:DNA helicase complex"/>
    <property type="evidence" value="ECO:0007669"/>
    <property type="project" value="TreeGrafter"/>
</dbReference>
<dbReference type="GO" id="GO:0003677">
    <property type="term" value="F:DNA binding"/>
    <property type="evidence" value="ECO:0007669"/>
    <property type="project" value="UniProtKB-KW"/>
</dbReference>
<dbReference type="InterPro" id="IPR011604">
    <property type="entry name" value="PDDEXK-like_dom_sf"/>
</dbReference>
<keyword evidence="2 15" id="KW-0547">Nucleotide-binding</keyword>
<feature type="domain" description="UvrD-like helicase C-terminal" evidence="18">
    <location>
        <begin position="496"/>
        <end position="770"/>
    </location>
</feature>
<dbReference type="OrthoDB" id="9810135at2"/>
<dbReference type="GO" id="GO:0004527">
    <property type="term" value="F:exonuclease activity"/>
    <property type="evidence" value="ECO:0007669"/>
    <property type="project" value="UniProtKB-KW"/>
</dbReference>
<evidence type="ECO:0000313" key="19">
    <source>
        <dbReference type="EMBL" id="SEV91961.1"/>
    </source>
</evidence>
<evidence type="ECO:0000256" key="13">
    <source>
        <dbReference type="ARBA" id="ARBA00034923"/>
    </source>
</evidence>